<dbReference type="EMBL" id="BAAALF010000234">
    <property type="protein sequence ID" value="GAA1272954.1"/>
    <property type="molecule type" value="Genomic_DNA"/>
</dbReference>
<comment type="caution">
    <text evidence="1">The sequence shown here is derived from an EMBL/GenBank/DDBJ whole genome shotgun (WGS) entry which is preliminary data.</text>
</comment>
<dbReference type="Gene3D" id="1.50.10.20">
    <property type="match status" value="1"/>
</dbReference>
<sequence>MTTTTHQVEAAVERVAAALADPRALAVQGPGRRTAPPVSLEGSAGAALFLAELARRDPGRLPLAHRHLALAAQALAATGSAGLSYGPAAVLAAAQAAAWPGGHYPRLRHNLTAHVAGEQVRRLAAEPAGPGVDWSSYDVVSGGAGIGGLLLGAVADGDAQERAAAEPAPRGTLERLVALSRPVAVDGRLLPGWWVPRHRQPTEADRAHFPRGDVNLGLAHGIAGPLALLALAAEAGVMVEGQLDAVHRIGDWLAERADHDAFGPYWEPRLPFDDELTRAGGERTAPSGFAAAASGGAWCYGAAGIAGPLLRAARLTGEDGWRALALDGARALLTRPGTHEHLKGPTVCHGQAGLLQCLWRLGRLADDPELLGHAATLAEQLAGAYRPDAAFGYRHLAPATRARGGHRPHPLAGEDGAGVLEGAAGVAAALLSTLPASGGGGGVPGAGEPYWDRVLLLS</sequence>
<dbReference type="Pfam" id="PF05147">
    <property type="entry name" value="LANC_like"/>
    <property type="match status" value="1"/>
</dbReference>
<evidence type="ECO:0000313" key="2">
    <source>
        <dbReference type="Proteomes" id="UP001500037"/>
    </source>
</evidence>
<gene>
    <name evidence="1" type="ORF">GCM10009665_71070</name>
</gene>
<dbReference type="Proteomes" id="UP001500037">
    <property type="component" value="Unassembled WGS sequence"/>
</dbReference>
<keyword evidence="2" id="KW-1185">Reference proteome</keyword>
<reference evidence="1 2" key="1">
    <citation type="journal article" date="2019" name="Int. J. Syst. Evol. Microbiol.">
        <title>The Global Catalogue of Microorganisms (GCM) 10K type strain sequencing project: providing services to taxonomists for standard genome sequencing and annotation.</title>
        <authorList>
            <consortium name="The Broad Institute Genomics Platform"/>
            <consortium name="The Broad Institute Genome Sequencing Center for Infectious Disease"/>
            <person name="Wu L."/>
            <person name="Ma J."/>
        </authorList>
    </citation>
    <scope>NUCLEOTIDE SEQUENCE [LARGE SCALE GENOMIC DNA]</scope>
    <source>
        <strain evidence="1 2">JCM 13004</strain>
    </source>
</reference>
<name>A0ABN1WYQ4_9ACTN</name>
<evidence type="ECO:0000313" key="1">
    <source>
        <dbReference type="EMBL" id="GAA1272954.1"/>
    </source>
</evidence>
<evidence type="ECO:0008006" key="3">
    <source>
        <dbReference type="Google" id="ProtNLM"/>
    </source>
</evidence>
<dbReference type="SMART" id="SM01260">
    <property type="entry name" value="LANC_like"/>
    <property type="match status" value="1"/>
</dbReference>
<dbReference type="RefSeq" id="WP_344446345.1">
    <property type="nucleotide sequence ID" value="NZ_BAAALF010000234.1"/>
</dbReference>
<dbReference type="InterPro" id="IPR007822">
    <property type="entry name" value="LANC-like"/>
</dbReference>
<accession>A0ABN1WYQ4</accession>
<protein>
    <recommendedName>
        <fullName evidence="3">Lanthionine synthetase-like protein</fullName>
    </recommendedName>
</protein>
<dbReference type="PRINTS" id="PR01955">
    <property type="entry name" value="LANCFRANKIA"/>
</dbReference>
<organism evidence="1 2">
    <name type="scientific">Kitasatospora nipponensis</name>
    <dbReference type="NCBI Taxonomy" id="258049"/>
    <lineage>
        <taxon>Bacteria</taxon>
        <taxon>Bacillati</taxon>
        <taxon>Actinomycetota</taxon>
        <taxon>Actinomycetes</taxon>
        <taxon>Kitasatosporales</taxon>
        <taxon>Streptomycetaceae</taxon>
        <taxon>Kitasatospora</taxon>
    </lineage>
</organism>
<proteinExistence type="predicted"/>
<dbReference type="SUPFAM" id="SSF158745">
    <property type="entry name" value="LanC-like"/>
    <property type="match status" value="1"/>
</dbReference>
<dbReference type="PRINTS" id="PR01950">
    <property type="entry name" value="LANCSUPER"/>
</dbReference>